<reference evidence="1" key="1">
    <citation type="submission" date="2021-03" db="EMBL/GenBank/DDBJ databases">
        <title>Identification and antibiotic profiling of Wohlfahrtiimonas chitiniclastica, an underestimated human pathogen.</title>
        <authorList>
            <person name="Kopf A."/>
            <person name="Bunk B."/>
            <person name="Coldewey S."/>
            <person name="Gunzer F."/>
            <person name="Riedel T."/>
            <person name="Schroettner P."/>
        </authorList>
    </citation>
    <scope>NUCLEOTIDE SEQUENCE</scope>
    <source>
        <strain evidence="1">DSM 100917</strain>
    </source>
</reference>
<dbReference type="EMBL" id="JAGIBU010000007">
    <property type="protein sequence ID" value="MBS7825115.1"/>
    <property type="molecule type" value="Genomic_DNA"/>
</dbReference>
<dbReference type="AlphaFoldDB" id="A0AB35BXU3"/>
<sequence>MILVSGCALHPISVQPELAQVEIKKISPKIPVTVGYYIPEELLSFKLITAGSGVGDNVSFYPYKDLSVGYGQILESIFKQVVKLPSIPDDVEMKRLGIKYVIQPKVSVTPGGSALSMTWPPEYFTVELISNVKNTRGILIANPKVKGHGTQQEVELLYSDFGYPGKIAMKKALLQVPNSLIQYREYFKK</sequence>
<accession>A0AB35BXU3</accession>
<comment type="caution">
    <text evidence="1">The sequence shown here is derived from an EMBL/GenBank/DDBJ whole genome shotgun (WGS) entry which is preliminary data.</text>
</comment>
<protein>
    <recommendedName>
        <fullName evidence="3">Lipoprotein</fullName>
    </recommendedName>
</protein>
<dbReference type="RefSeq" id="WP_143695694.1">
    <property type="nucleotide sequence ID" value="NZ_JAGIBT010000002.1"/>
</dbReference>
<evidence type="ECO:0000313" key="1">
    <source>
        <dbReference type="EMBL" id="MBS7825115.1"/>
    </source>
</evidence>
<proteinExistence type="predicted"/>
<gene>
    <name evidence="1" type="ORF">J7561_07860</name>
</gene>
<evidence type="ECO:0008006" key="3">
    <source>
        <dbReference type="Google" id="ProtNLM"/>
    </source>
</evidence>
<evidence type="ECO:0000313" key="2">
    <source>
        <dbReference type="Proteomes" id="UP000680020"/>
    </source>
</evidence>
<dbReference type="Proteomes" id="UP000680020">
    <property type="component" value="Unassembled WGS sequence"/>
</dbReference>
<name>A0AB35BXU3_9GAMM</name>
<organism evidence="1 2">
    <name type="scientific">Wohlfahrtiimonas chitiniclastica</name>
    <dbReference type="NCBI Taxonomy" id="400946"/>
    <lineage>
        <taxon>Bacteria</taxon>
        <taxon>Pseudomonadati</taxon>
        <taxon>Pseudomonadota</taxon>
        <taxon>Gammaproteobacteria</taxon>
        <taxon>Cardiobacteriales</taxon>
        <taxon>Ignatzschineriaceae</taxon>
        <taxon>Wohlfahrtiimonas</taxon>
    </lineage>
</organism>